<evidence type="ECO:0000313" key="8">
    <source>
        <dbReference type="EMBL" id="ROU07087.1"/>
    </source>
</evidence>
<evidence type="ECO:0000256" key="2">
    <source>
        <dbReference type="ARBA" id="ARBA00022692"/>
    </source>
</evidence>
<dbReference type="EMBL" id="RCTY01000024">
    <property type="protein sequence ID" value="ROU07087.1"/>
    <property type="molecule type" value="Genomic_DNA"/>
</dbReference>
<feature type="transmembrane region" description="Helical" evidence="6">
    <location>
        <begin position="51"/>
        <end position="70"/>
    </location>
</feature>
<dbReference type="GO" id="GO:0015134">
    <property type="term" value="F:hexuronate transmembrane transporter activity"/>
    <property type="evidence" value="ECO:0007669"/>
    <property type="project" value="TreeGrafter"/>
</dbReference>
<dbReference type="Proteomes" id="UP000275910">
    <property type="component" value="Unassembled WGS sequence"/>
</dbReference>
<gene>
    <name evidence="8" type="ORF">D9T17_11340</name>
</gene>
<dbReference type="GO" id="GO:0016020">
    <property type="term" value="C:membrane"/>
    <property type="evidence" value="ECO:0007669"/>
    <property type="project" value="UniProtKB-SubCell"/>
</dbReference>
<comment type="similarity">
    <text evidence="5">Belongs to the major facilitator superfamily. Phthalate permease family.</text>
</comment>
<dbReference type="InterPro" id="IPR036259">
    <property type="entry name" value="MFS_trans_sf"/>
</dbReference>
<protein>
    <submittedName>
        <fullName evidence="8">MFS transporter</fullName>
    </submittedName>
</protein>
<proteinExistence type="inferred from homology"/>
<evidence type="ECO:0000259" key="7">
    <source>
        <dbReference type="PROSITE" id="PS50850"/>
    </source>
</evidence>
<feature type="domain" description="Major facilitator superfamily (MFS) profile" evidence="7">
    <location>
        <begin position="17"/>
        <end position="412"/>
    </location>
</feature>
<accession>A0A3N2RHZ1</accession>
<keyword evidence="2 6" id="KW-0812">Transmembrane</keyword>
<dbReference type="RefSeq" id="WP_123647505.1">
    <property type="nucleotide sequence ID" value="NZ_RCTY01000024.1"/>
</dbReference>
<evidence type="ECO:0000256" key="6">
    <source>
        <dbReference type="SAM" id="Phobius"/>
    </source>
</evidence>
<dbReference type="PROSITE" id="PS50850">
    <property type="entry name" value="MFS"/>
    <property type="match status" value="1"/>
</dbReference>
<dbReference type="PANTHER" id="PTHR11662:SF285">
    <property type="entry name" value="HEXURONATE TRANSPORTER"/>
    <property type="match status" value="1"/>
</dbReference>
<evidence type="ECO:0000313" key="9">
    <source>
        <dbReference type="Proteomes" id="UP000275910"/>
    </source>
</evidence>
<keyword evidence="4 6" id="KW-0472">Membrane</keyword>
<feature type="transmembrane region" description="Helical" evidence="6">
    <location>
        <begin position="224"/>
        <end position="246"/>
    </location>
</feature>
<comment type="caution">
    <text evidence="8">The sequence shown here is derived from an EMBL/GenBank/DDBJ whole genome shotgun (WGS) entry which is preliminary data.</text>
</comment>
<keyword evidence="3 6" id="KW-1133">Transmembrane helix</keyword>
<dbReference type="InterPro" id="IPR020846">
    <property type="entry name" value="MFS_dom"/>
</dbReference>
<dbReference type="SUPFAM" id="SSF103473">
    <property type="entry name" value="MFS general substrate transporter"/>
    <property type="match status" value="1"/>
</dbReference>
<organism evidence="8 9">
    <name type="scientific">Lysobacter enzymogenes</name>
    <dbReference type="NCBI Taxonomy" id="69"/>
    <lineage>
        <taxon>Bacteria</taxon>
        <taxon>Pseudomonadati</taxon>
        <taxon>Pseudomonadota</taxon>
        <taxon>Gammaproteobacteria</taxon>
        <taxon>Lysobacterales</taxon>
        <taxon>Lysobacteraceae</taxon>
        <taxon>Lysobacter</taxon>
    </lineage>
</organism>
<dbReference type="AlphaFoldDB" id="A0A3N2RHZ1"/>
<evidence type="ECO:0000256" key="5">
    <source>
        <dbReference type="ARBA" id="ARBA00038514"/>
    </source>
</evidence>
<comment type="subcellular location">
    <subcellularLocation>
        <location evidence="1">Membrane</location>
        <topology evidence="1">Multi-pass membrane protein</topology>
    </subcellularLocation>
</comment>
<feature type="transmembrane region" description="Helical" evidence="6">
    <location>
        <begin position="299"/>
        <end position="317"/>
    </location>
</feature>
<feature type="transmembrane region" description="Helical" evidence="6">
    <location>
        <begin position="266"/>
        <end position="287"/>
    </location>
</feature>
<dbReference type="InterPro" id="IPR050382">
    <property type="entry name" value="MFS_Na/Anion_cotransporter"/>
</dbReference>
<feature type="transmembrane region" description="Helical" evidence="6">
    <location>
        <begin position="357"/>
        <end position="380"/>
    </location>
</feature>
<dbReference type="Pfam" id="PF07690">
    <property type="entry name" value="MFS_1"/>
    <property type="match status" value="1"/>
</dbReference>
<feature type="transmembrane region" description="Helical" evidence="6">
    <location>
        <begin position="171"/>
        <end position="194"/>
    </location>
</feature>
<evidence type="ECO:0000256" key="3">
    <source>
        <dbReference type="ARBA" id="ARBA00022989"/>
    </source>
</evidence>
<feature type="transmembrane region" description="Helical" evidence="6">
    <location>
        <begin position="323"/>
        <end position="345"/>
    </location>
</feature>
<dbReference type="CDD" id="cd17319">
    <property type="entry name" value="MFS_ExuT_GudP_like"/>
    <property type="match status" value="1"/>
</dbReference>
<dbReference type="Gene3D" id="1.20.1250.20">
    <property type="entry name" value="MFS general substrate transporter like domains"/>
    <property type="match status" value="2"/>
</dbReference>
<evidence type="ECO:0000256" key="4">
    <source>
        <dbReference type="ARBA" id="ARBA00023136"/>
    </source>
</evidence>
<sequence length="420" mass="44823">MQTTAGLAGVARHRWWICALLLAATTINYMDRQLIGVLKPLLQQEMGWSETDYGNIVLAFQASYGIGLLLAGRALDRVGTRLGFPIAVALWSLAAMGHAFARGVHGFVIARFGLGLGEAAHFPAAVKTVAEWFPDSERALATGIFNAGATVGALATPLVVPLIVAGFGWQAAFVVVGGLGFVWIACWAGTHLWLRARHGVASPLAPVEAARKPTRWRDLLRYRATWAFALGKFLTDPIWWLYLFWLPDFFSRTFHMDLKGLSVPTAAVYVAAGVGSIFGGALSSVLIKRGASIDRGRKVAMLVCALAVTPVWFAPWVTDIWAAVALIGLAAAAHQGWSANLLTLVSDAFPRHTVSSVAGLGGMFGAVGGMLIAWTVAQILQLSGSYVWVFAIAGGAYLVALLAIHLLVPRLQRVDLAEAA</sequence>
<reference evidence="8 9" key="1">
    <citation type="submission" date="2018-10" db="EMBL/GenBank/DDBJ databases">
        <title>The genome of Lysobacter enzymogenes OH11.</title>
        <authorList>
            <person name="Liu F."/>
            <person name="Zhao Y."/>
            <person name="Qian G."/>
            <person name="Chen Y."/>
            <person name="Xu H."/>
        </authorList>
    </citation>
    <scope>NUCLEOTIDE SEQUENCE [LARGE SCALE GENOMIC DNA]</scope>
    <source>
        <strain evidence="8 9">OH11</strain>
    </source>
</reference>
<dbReference type="PANTHER" id="PTHR11662">
    <property type="entry name" value="SOLUTE CARRIER FAMILY 17"/>
    <property type="match status" value="1"/>
</dbReference>
<name>A0A3N2RHZ1_LYSEN</name>
<feature type="transmembrane region" description="Helical" evidence="6">
    <location>
        <begin position="386"/>
        <end position="408"/>
    </location>
</feature>
<evidence type="ECO:0000256" key="1">
    <source>
        <dbReference type="ARBA" id="ARBA00004141"/>
    </source>
</evidence>
<feature type="transmembrane region" description="Helical" evidence="6">
    <location>
        <begin position="13"/>
        <end position="30"/>
    </location>
</feature>
<dbReference type="InterPro" id="IPR011701">
    <property type="entry name" value="MFS"/>
</dbReference>
<feature type="transmembrane region" description="Helical" evidence="6">
    <location>
        <begin position="82"/>
        <end position="101"/>
    </location>
</feature>
<feature type="transmembrane region" description="Helical" evidence="6">
    <location>
        <begin position="144"/>
        <end position="165"/>
    </location>
</feature>